<dbReference type="Proteomes" id="UP000821845">
    <property type="component" value="Chromosome 7"/>
</dbReference>
<dbReference type="EMBL" id="CM023487">
    <property type="protein sequence ID" value="KAH6926415.1"/>
    <property type="molecule type" value="Genomic_DNA"/>
</dbReference>
<protein>
    <submittedName>
        <fullName evidence="1">Uncharacterized protein</fullName>
    </submittedName>
</protein>
<comment type="caution">
    <text evidence="1">The sequence shown here is derived from an EMBL/GenBank/DDBJ whole genome shotgun (WGS) entry which is preliminary data.</text>
</comment>
<reference evidence="1" key="1">
    <citation type="submission" date="2020-05" db="EMBL/GenBank/DDBJ databases">
        <title>Large-scale comparative analyses of tick genomes elucidate their genetic diversity and vector capacities.</title>
        <authorList>
            <person name="Jia N."/>
            <person name="Wang J."/>
            <person name="Shi W."/>
            <person name="Du L."/>
            <person name="Sun Y."/>
            <person name="Zhan W."/>
            <person name="Jiang J."/>
            <person name="Wang Q."/>
            <person name="Zhang B."/>
            <person name="Ji P."/>
            <person name="Sakyi L.B."/>
            <person name="Cui X."/>
            <person name="Yuan T."/>
            <person name="Jiang B."/>
            <person name="Yang W."/>
            <person name="Lam T.T.-Y."/>
            <person name="Chang Q."/>
            <person name="Ding S."/>
            <person name="Wang X."/>
            <person name="Zhu J."/>
            <person name="Ruan X."/>
            <person name="Zhao L."/>
            <person name="Wei J."/>
            <person name="Que T."/>
            <person name="Du C."/>
            <person name="Cheng J."/>
            <person name="Dai P."/>
            <person name="Han X."/>
            <person name="Huang E."/>
            <person name="Gao Y."/>
            <person name="Liu J."/>
            <person name="Shao H."/>
            <person name="Ye R."/>
            <person name="Li L."/>
            <person name="Wei W."/>
            <person name="Wang X."/>
            <person name="Wang C."/>
            <person name="Yang T."/>
            <person name="Huo Q."/>
            <person name="Li W."/>
            <person name="Guo W."/>
            <person name="Chen H."/>
            <person name="Zhou L."/>
            <person name="Ni X."/>
            <person name="Tian J."/>
            <person name="Zhou Y."/>
            <person name="Sheng Y."/>
            <person name="Liu T."/>
            <person name="Pan Y."/>
            <person name="Xia L."/>
            <person name="Li J."/>
            <person name="Zhao F."/>
            <person name="Cao W."/>
        </authorList>
    </citation>
    <scope>NUCLEOTIDE SEQUENCE</scope>
    <source>
        <strain evidence="1">Hyas-2018</strain>
    </source>
</reference>
<proteinExistence type="predicted"/>
<evidence type="ECO:0000313" key="1">
    <source>
        <dbReference type="EMBL" id="KAH6926415.1"/>
    </source>
</evidence>
<name>A0ACB7RVI6_HYAAI</name>
<accession>A0ACB7RVI6</accession>
<evidence type="ECO:0000313" key="2">
    <source>
        <dbReference type="Proteomes" id="UP000821845"/>
    </source>
</evidence>
<sequence>MWNSDTRALAELEAVKTANPLGYSLLHFSVDLYKQLAREGHSSGNTFYSPFSISDALSMTLAGARNTTAKQLADALHIDS</sequence>
<keyword evidence="2" id="KW-1185">Reference proteome</keyword>
<organism evidence="1 2">
    <name type="scientific">Hyalomma asiaticum</name>
    <name type="common">Tick</name>
    <dbReference type="NCBI Taxonomy" id="266040"/>
    <lineage>
        <taxon>Eukaryota</taxon>
        <taxon>Metazoa</taxon>
        <taxon>Ecdysozoa</taxon>
        <taxon>Arthropoda</taxon>
        <taxon>Chelicerata</taxon>
        <taxon>Arachnida</taxon>
        <taxon>Acari</taxon>
        <taxon>Parasitiformes</taxon>
        <taxon>Ixodida</taxon>
        <taxon>Ixodoidea</taxon>
        <taxon>Ixodidae</taxon>
        <taxon>Hyalomminae</taxon>
        <taxon>Hyalomma</taxon>
    </lineage>
</organism>
<gene>
    <name evidence="1" type="ORF">HPB50_018146</name>
</gene>